<reference evidence="10" key="1">
    <citation type="submission" date="2023-03" db="EMBL/GenBank/DDBJ databases">
        <title>Chromosome-scale reference genome and RAD-based genetic map of yellow starthistle (Centaurea solstitialis) reveal putative structural variation and QTLs associated with invader traits.</title>
        <authorList>
            <person name="Reatini B."/>
            <person name="Cang F.A."/>
            <person name="Jiang Q."/>
            <person name="Mckibben M.T.W."/>
            <person name="Barker M.S."/>
            <person name="Rieseberg L.H."/>
            <person name="Dlugosch K.M."/>
        </authorList>
    </citation>
    <scope>NUCLEOTIDE SEQUENCE</scope>
    <source>
        <strain evidence="10">CAN-66</strain>
        <tissue evidence="10">Leaf</tissue>
    </source>
</reference>
<dbReference type="GO" id="GO:0051301">
    <property type="term" value="P:cell division"/>
    <property type="evidence" value="ECO:0007669"/>
    <property type="project" value="UniProtKB-KW"/>
</dbReference>
<sequence>MEGRVRKYGQQHQQLSPDRAKVWKERSPRYQQRQPELETEPEPEPEPELSEKSRKVPVVYYLCRNRQLEHPHFIEVPLASSDGLFLRDVIEKLNILRGRGMASMYSWSCKRSYKNGFVWHDLCEDDLILPAHGNEYVLKGSELVEESNSGRFTPAKLQNLKQLPEPPSARSQDDSSSSTSMSGRETKHSRDDELSPPVRLSSSSGVSPESRGAKSTTSGGCLSLTEYRIYKSDGLADASTQTEENIRANKARETCTRGVSTDDGGLESLSHESPQNHAPCVKENSEIQIDPSPPSSSSACSSVGKTETLESLIKADASKLNSFRRLEESRMPANAKLRATDMLMQLISCGSISVKDHSFGLIPSYKPRFSDSKFPSPLFSTSVMLGELDGLPENPRFMSMRLDEKEYFSGSLVETKMLKEEGMATLKRSSSYNADRTNNSDPVSDKEEATTTRTKCIPRSLKASLGKHPKSESMRSPISDGPRISSEGGTSSRIVSPCPSNGSSKRMTEPCSTKKQSGRLESFREEKESLLQELGLSSTQKHLVIPKAIFRNSLVGNLVNWVCEFEREDGESKHPRKKMQSSDSAFIIAYIRLVSFCHQFTFVYIVQQDTSILKKWHKDNGKNKFQTIQKKFGIQFF</sequence>
<keyword evidence="5" id="KW-0472">Membrane</keyword>
<feature type="compositionally biased region" description="Low complexity" evidence="8">
    <location>
        <begin position="168"/>
        <end position="182"/>
    </location>
</feature>
<evidence type="ECO:0000313" key="10">
    <source>
        <dbReference type="EMBL" id="KAJ9554700.1"/>
    </source>
</evidence>
<dbReference type="PANTHER" id="PTHR31083">
    <property type="entry name" value="UPSTREAM OF FLC PROTEIN (DUF966)"/>
    <property type="match status" value="1"/>
</dbReference>
<feature type="compositionally biased region" description="Low complexity" evidence="8">
    <location>
        <begin position="195"/>
        <end position="210"/>
    </location>
</feature>
<dbReference type="InterPro" id="IPR048351">
    <property type="entry name" value="SOK_DIX"/>
</dbReference>
<dbReference type="GO" id="GO:0005886">
    <property type="term" value="C:plasma membrane"/>
    <property type="evidence" value="ECO:0007669"/>
    <property type="project" value="UniProtKB-SubCell"/>
</dbReference>
<dbReference type="Proteomes" id="UP001172457">
    <property type="component" value="Chromosome 3"/>
</dbReference>
<keyword evidence="11" id="KW-1185">Reference proteome</keyword>
<evidence type="ECO:0000313" key="11">
    <source>
        <dbReference type="Proteomes" id="UP001172457"/>
    </source>
</evidence>
<feature type="compositionally biased region" description="Polar residues" evidence="8">
    <location>
        <begin position="427"/>
        <end position="442"/>
    </location>
</feature>
<evidence type="ECO:0000256" key="8">
    <source>
        <dbReference type="SAM" id="MobiDB-lite"/>
    </source>
</evidence>
<feature type="region of interest" description="Disordered" evidence="8">
    <location>
        <begin position="1"/>
        <end position="51"/>
    </location>
</feature>
<evidence type="ECO:0000256" key="6">
    <source>
        <dbReference type="ARBA" id="ARBA00023306"/>
    </source>
</evidence>
<evidence type="ECO:0000256" key="3">
    <source>
        <dbReference type="ARBA" id="ARBA00022475"/>
    </source>
</evidence>
<evidence type="ECO:0000256" key="2">
    <source>
        <dbReference type="ARBA" id="ARBA00022473"/>
    </source>
</evidence>
<keyword evidence="4" id="KW-0132">Cell division</keyword>
<feature type="region of interest" description="Disordered" evidence="8">
    <location>
        <begin position="424"/>
        <end position="522"/>
    </location>
</feature>
<name>A0AA38T5D5_9ASTR</name>
<feature type="domain" description="SOSEKI DIX-like" evidence="9">
    <location>
        <begin position="56"/>
        <end position="144"/>
    </location>
</feature>
<dbReference type="GO" id="GO:0051258">
    <property type="term" value="P:protein polymerization"/>
    <property type="evidence" value="ECO:0007669"/>
    <property type="project" value="UniProtKB-ARBA"/>
</dbReference>
<keyword evidence="2" id="KW-0217">Developmental protein</keyword>
<evidence type="ECO:0000256" key="4">
    <source>
        <dbReference type="ARBA" id="ARBA00022618"/>
    </source>
</evidence>
<dbReference type="PANTHER" id="PTHR31083:SF6">
    <property type="entry name" value="PROTEIN SOSEKI 3"/>
    <property type="match status" value="1"/>
</dbReference>
<dbReference type="EMBL" id="JARYMX010000003">
    <property type="protein sequence ID" value="KAJ9554700.1"/>
    <property type="molecule type" value="Genomic_DNA"/>
</dbReference>
<organism evidence="10 11">
    <name type="scientific">Centaurea solstitialis</name>
    <name type="common">yellow star-thistle</name>
    <dbReference type="NCBI Taxonomy" id="347529"/>
    <lineage>
        <taxon>Eukaryota</taxon>
        <taxon>Viridiplantae</taxon>
        <taxon>Streptophyta</taxon>
        <taxon>Embryophyta</taxon>
        <taxon>Tracheophyta</taxon>
        <taxon>Spermatophyta</taxon>
        <taxon>Magnoliopsida</taxon>
        <taxon>eudicotyledons</taxon>
        <taxon>Gunneridae</taxon>
        <taxon>Pentapetalae</taxon>
        <taxon>asterids</taxon>
        <taxon>campanulids</taxon>
        <taxon>Asterales</taxon>
        <taxon>Asteraceae</taxon>
        <taxon>Carduoideae</taxon>
        <taxon>Cardueae</taxon>
        <taxon>Centaureinae</taxon>
        <taxon>Centaurea</taxon>
    </lineage>
</organism>
<comment type="caution">
    <text evidence="10">The sequence shown here is derived from an EMBL/GenBank/DDBJ whole genome shotgun (WGS) entry which is preliminary data.</text>
</comment>
<accession>A0AA38T5D5</accession>
<evidence type="ECO:0000256" key="1">
    <source>
        <dbReference type="ARBA" id="ARBA00004413"/>
    </source>
</evidence>
<evidence type="ECO:0000259" key="9">
    <source>
        <dbReference type="Pfam" id="PF06136"/>
    </source>
</evidence>
<feature type="compositionally biased region" description="Basic and acidic residues" evidence="8">
    <location>
        <begin position="244"/>
        <end position="255"/>
    </location>
</feature>
<feature type="compositionally biased region" description="Polar residues" evidence="8">
    <location>
        <begin position="487"/>
        <end position="515"/>
    </location>
</feature>
<protein>
    <recommendedName>
        <fullName evidence="9">SOSEKI DIX-like domain-containing protein</fullName>
    </recommendedName>
</protein>
<gene>
    <name evidence="10" type="ORF">OSB04_009314</name>
</gene>
<evidence type="ECO:0000256" key="5">
    <source>
        <dbReference type="ARBA" id="ARBA00023136"/>
    </source>
</evidence>
<feature type="compositionally biased region" description="Basic and acidic residues" evidence="8">
    <location>
        <begin position="184"/>
        <end position="193"/>
    </location>
</feature>
<feature type="region of interest" description="Disordered" evidence="8">
    <location>
        <begin position="158"/>
        <end position="218"/>
    </location>
</feature>
<feature type="region of interest" description="Disordered" evidence="8">
    <location>
        <begin position="236"/>
        <end position="280"/>
    </location>
</feature>
<feature type="compositionally biased region" description="Acidic residues" evidence="8">
    <location>
        <begin position="37"/>
        <end position="48"/>
    </location>
</feature>
<keyword evidence="3" id="KW-1003">Cell membrane</keyword>
<keyword evidence="6" id="KW-0131">Cell cycle</keyword>
<evidence type="ECO:0000256" key="7">
    <source>
        <dbReference type="ARBA" id="ARBA00024211"/>
    </source>
</evidence>
<comment type="similarity">
    <text evidence="7">Belongs to the SOSEKI family.</text>
</comment>
<dbReference type="InterPro" id="IPR010369">
    <property type="entry name" value="SOK"/>
</dbReference>
<comment type="subcellular location">
    <subcellularLocation>
        <location evidence="1">Cell membrane</location>
        <topology evidence="1">Peripheral membrane protein</topology>
        <orientation evidence="1">Cytoplasmic side</orientation>
    </subcellularLocation>
</comment>
<feature type="compositionally biased region" description="Basic and acidic residues" evidence="8">
    <location>
        <begin position="18"/>
        <end position="28"/>
    </location>
</feature>
<dbReference type="AlphaFoldDB" id="A0AA38T5D5"/>
<dbReference type="Pfam" id="PF06136">
    <property type="entry name" value="SOK"/>
    <property type="match status" value="1"/>
</dbReference>
<proteinExistence type="inferred from homology"/>